<accession>A0A7R7ZYR4</accession>
<gene>
    <name evidence="2" type="ORF">AKAW2_50125A</name>
</gene>
<dbReference type="EMBL" id="AP024429">
    <property type="protein sequence ID" value="BCR99783.1"/>
    <property type="molecule type" value="Genomic_DNA"/>
</dbReference>
<name>A0A7R7ZYR4_ASPKA</name>
<proteinExistence type="predicted"/>
<organism evidence="2 3">
    <name type="scientific">Aspergillus kawachii</name>
    <name type="common">White koji mold</name>
    <name type="synonym">Aspergillus awamori var. kawachi</name>
    <dbReference type="NCBI Taxonomy" id="1069201"/>
    <lineage>
        <taxon>Eukaryota</taxon>
        <taxon>Fungi</taxon>
        <taxon>Dikarya</taxon>
        <taxon>Ascomycota</taxon>
        <taxon>Pezizomycotina</taxon>
        <taxon>Eurotiomycetes</taxon>
        <taxon>Eurotiomycetidae</taxon>
        <taxon>Eurotiales</taxon>
        <taxon>Aspergillaceae</taxon>
        <taxon>Aspergillus</taxon>
        <taxon>Aspergillus subgen. Circumdati</taxon>
    </lineage>
</organism>
<dbReference type="RefSeq" id="XP_041543546.1">
    <property type="nucleotide sequence ID" value="XM_041689908.1"/>
</dbReference>
<protein>
    <submittedName>
        <fullName evidence="2">Uncharacterized protein</fullName>
    </submittedName>
</protein>
<dbReference type="AlphaFoldDB" id="A0A7R7ZYR4"/>
<keyword evidence="3" id="KW-1185">Reference proteome</keyword>
<dbReference type="Proteomes" id="UP000661280">
    <property type="component" value="Chromosome 5"/>
</dbReference>
<keyword evidence="1" id="KW-1133">Transmembrane helix</keyword>
<sequence length="219" mass="24099">MPIPTYSTIERVLLIASGGKRDVIPQTASTDHPNHTASYLRHESFSGCSFAGIILSVLSVLYIVALTNASFDISYPSAELEERLLRTLTFYSPSPFRIQAIAVLPHDSRVTKNWLLIELLYHRVFAALPDQGTIRRVSSSYHARASPGDVLLITAYPVTQTSFRWLEATITKGNELMATVTALYDGPVLGGTADMSRDPSDLADEFNRLTTTGSAHERV</sequence>
<evidence type="ECO:0000256" key="1">
    <source>
        <dbReference type="SAM" id="Phobius"/>
    </source>
</evidence>
<dbReference type="GeneID" id="64961105"/>
<dbReference type="OrthoDB" id="4486134at2759"/>
<keyword evidence="1" id="KW-0472">Membrane</keyword>
<evidence type="ECO:0000313" key="2">
    <source>
        <dbReference type="EMBL" id="BCR99783.1"/>
    </source>
</evidence>
<feature type="transmembrane region" description="Helical" evidence="1">
    <location>
        <begin position="44"/>
        <end position="65"/>
    </location>
</feature>
<keyword evidence="1" id="KW-0812">Transmembrane</keyword>
<evidence type="ECO:0000313" key="3">
    <source>
        <dbReference type="Proteomes" id="UP000661280"/>
    </source>
</evidence>
<reference evidence="2" key="2">
    <citation type="submission" date="2021-02" db="EMBL/GenBank/DDBJ databases">
        <title>Aspergillus luchuensis mut. kawachii IFO 4304 genome sequence.</title>
        <authorList>
            <person name="Mori K."/>
            <person name="Kadooka C."/>
            <person name="Goto M."/>
            <person name="Futagami T."/>
        </authorList>
    </citation>
    <scope>NUCLEOTIDE SEQUENCE</scope>
    <source>
        <strain evidence="2">IFO 4308</strain>
    </source>
</reference>
<dbReference type="KEGG" id="aluc:AKAW2_50125A"/>
<reference evidence="2" key="1">
    <citation type="submission" date="2021-01" db="EMBL/GenBank/DDBJ databases">
        <authorList>
            <consortium name="Aspergillus luchuensis mut. kawachii IFO 4304 genome sequencing consortium"/>
            <person name="Kazuki M."/>
            <person name="Futagami T."/>
        </authorList>
    </citation>
    <scope>NUCLEOTIDE SEQUENCE</scope>
    <source>
        <strain evidence="2">IFO 4308</strain>
    </source>
</reference>